<organism evidence="3 4">
    <name type="scientific">Parendozoicomonas haliclonae</name>
    <dbReference type="NCBI Taxonomy" id="1960125"/>
    <lineage>
        <taxon>Bacteria</taxon>
        <taxon>Pseudomonadati</taxon>
        <taxon>Pseudomonadota</taxon>
        <taxon>Gammaproteobacteria</taxon>
        <taxon>Oceanospirillales</taxon>
        <taxon>Endozoicomonadaceae</taxon>
        <taxon>Parendozoicomonas</taxon>
    </lineage>
</organism>
<dbReference type="GO" id="GO:0004527">
    <property type="term" value="F:exonuclease activity"/>
    <property type="evidence" value="ECO:0007669"/>
    <property type="project" value="UniProtKB-KW"/>
</dbReference>
<feature type="compositionally biased region" description="Polar residues" evidence="1">
    <location>
        <begin position="298"/>
        <end position="313"/>
    </location>
</feature>
<keyword evidence="3" id="KW-0378">Hydrolase</keyword>
<dbReference type="Gene3D" id="3.60.10.10">
    <property type="entry name" value="Endonuclease/exonuclease/phosphatase"/>
    <property type="match status" value="1"/>
</dbReference>
<dbReference type="EMBL" id="FWPT01000001">
    <property type="protein sequence ID" value="SMA34948.1"/>
    <property type="molecule type" value="Genomic_DNA"/>
</dbReference>
<gene>
    <name evidence="3" type="ORF">EHSB41UT_00474</name>
</gene>
<evidence type="ECO:0000313" key="4">
    <source>
        <dbReference type="Proteomes" id="UP000196573"/>
    </source>
</evidence>
<name>A0A1X7AFE8_9GAMM</name>
<dbReference type="GO" id="GO:0004519">
    <property type="term" value="F:endonuclease activity"/>
    <property type="evidence" value="ECO:0007669"/>
    <property type="project" value="UniProtKB-KW"/>
</dbReference>
<evidence type="ECO:0000259" key="2">
    <source>
        <dbReference type="Pfam" id="PF03372"/>
    </source>
</evidence>
<keyword evidence="3" id="KW-0255">Endonuclease</keyword>
<dbReference type="PANTHER" id="PTHR14859:SF1">
    <property type="entry name" value="PGAP2-INTERACTING PROTEIN"/>
    <property type="match status" value="1"/>
</dbReference>
<dbReference type="SUPFAM" id="SSF56219">
    <property type="entry name" value="DNase I-like"/>
    <property type="match status" value="1"/>
</dbReference>
<dbReference type="Pfam" id="PF03372">
    <property type="entry name" value="Exo_endo_phos"/>
    <property type="match status" value="1"/>
</dbReference>
<accession>A0A1X7AFE8</accession>
<evidence type="ECO:0000313" key="3">
    <source>
        <dbReference type="EMBL" id="SMA34948.1"/>
    </source>
</evidence>
<proteinExistence type="predicted"/>
<dbReference type="Proteomes" id="UP000196573">
    <property type="component" value="Unassembled WGS sequence"/>
</dbReference>
<dbReference type="InterPro" id="IPR005135">
    <property type="entry name" value="Endo/exonuclease/phosphatase"/>
</dbReference>
<dbReference type="GO" id="GO:0016020">
    <property type="term" value="C:membrane"/>
    <property type="evidence" value="ECO:0007669"/>
    <property type="project" value="GOC"/>
</dbReference>
<keyword evidence="3" id="KW-0540">Nuclease</keyword>
<reference evidence="3 4" key="1">
    <citation type="submission" date="2017-03" db="EMBL/GenBank/DDBJ databases">
        <authorList>
            <person name="Afonso C.L."/>
            <person name="Miller P.J."/>
            <person name="Scott M.A."/>
            <person name="Spackman E."/>
            <person name="Goraichik I."/>
            <person name="Dimitrov K.M."/>
            <person name="Suarez D.L."/>
            <person name="Swayne D.E."/>
        </authorList>
    </citation>
    <scope>NUCLEOTIDE SEQUENCE [LARGE SCALE GENOMIC DNA]</scope>
    <source>
        <strain evidence="3">SB41UT1</strain>
    </source>
</reference>
<dbReference type="AlphaFoldDB" id="A0A1X7AFE8"/>
<keyword evidence="4" id="KW-1185">Reference proteome</keyword>
<dbReference type="InterPro" id="IPR051916">
    <property type="entry name" value="GPI-anchor_lipid_remodeler"/>
</dbReference>
<protein>
    <submittedName>
        <fullName evidence="3">Endonuclease/Exonuclease/phosphatase family protein</fullName>
    </submittedName>
</protein>
<feature type="domain" description="Endonuclease/exonuclease/phosphatase" evidence="2">
    <location>
        <begin position="1"/>
        <end position="285"/>
    </location>
</feature>
<feature type="region of interest" description="Disordered" evidence="1">
    <location>
        <begin position="294"/>
        <end position="313"/>
    </location>
</feature>
<keyword evidence="3" id="KW-0269">Exonuclease</keyword>
<dbReference type="InterPro" id="IPR036691">
    <property type="entry name" value="Endo/exonu/phosph_ase_sf"/>
</dbReference>
<dbReference type="PANTHER" id="PTHR14859">
    <property type="entry name" value="CALCOFLUOR WHITE HYPERSENSITIVE PROTEIN PRECURSOR"/>
    <property type="match status" value="1"/>
</dbReference>
<sequence>MNWNIQFLAGEYYPYWSSTFDKPPLTEELLDKNLDRIVEIIRQEQPDILQLQEVLRSHPITFYQDQLDRLYQKLKDILPCYSYGSYWKPKLVPQKNMMGPIDLGLVTMSRYQLDSAQLERLPATRNVRVLVPFYPRHSLMETQLPLENGERLTLINTHLDAPTLQRGKMGAQIFRVYQRLTQLTNAHINWLLTGDFNLIPPGFHEELPANQQHHYAPKSPLVPFYQHFTGIPAIKDVEQERSRWLTAYDLNTDGLDLIVDYIFHPHYLQSQDSRIRHLPLDISDHMPVITTIRPIKSHSGTAHPQTTDSTDDG</sequence>
<dbReference type="GO" id="GO:0006506">
    <property type="term" value="P:GPI anchor biosynthetic process"/>
    <property type="evidence" value="ECO:0007669"/>
    <property type="project" value="TreeGrafter"/>
</dbReference>
<evidence type="ECO:0000256" key="1">
    <source>
        <dbReference type="SAM" id="MobiDB-lite"/>
    </source>
</evidence>